<dbReference type="PANTHER" id="PTHR30288">
    <property type="entry name" value="FLAGELLAR CAP/ASSEMBLY PROTEIN FLID"/>
    <property type="match status" value="1"/>
</dbReference>
<evidence type="ECO:0000313" key="9">
    <source>
        <dbReference type="Proteomes" id="UP000830167"/>
    </source>
</evidence>
<dbReference type="Pfam" id="PF02465">
    <property type="entry name" value="FliD_N"/>
    <property type="match status" value="1"/>
</dbReference>
<evidence type="ECO:0000256" key="4">
    <source>
        <dbReference type="ARBA" id="ARBA00023143"/>
    </source>
</evidence>
<keyword evidence="8" id="KW-0282">Flagellum</keyword>
<accession>A0ABY4CU49</accession>
<comment type="function">
    <text evidence="5">Required for morphogenesis and for the elongation of the flagellar filament by facilitating polymerization of the flagellin monomers at the tip of growing filament. Forms a capping structure, which prevents flagellin subunits (transported through the central channel of the flagellum) from leaking out without polymerization at the distal end.</text>
</comment>
<feature type="domain" description="Flagellar hook-associated protein 2 N-terminal" evidence="6">
    <location>
        <begin position="23"/>
        <end position="112"/>
    </location>
</feature>
<dbReference type="Pfam" id="PF07195">
    <property type="entry name" value="FliD_C"/>
    <property type="match status" value="1"/>
</dbReference>
<evidence type="ECO:0000256" key="5">
    <source>
        <dbReference type="RuleBase" id="RU362066"/>
    </source>
</evidence>
<dbReference type="EMBL" id="CP089291">
    <property type="protein sequence ID" value="UOF91410.1"/>
    <property type="molecule type" value="Genomic_DNA"/>
</dbReference>
<dbReference type="InterPro" id="IPR003481">
    <property type="entry name" value="FliD_N"/>
</dbReference>
<evidence type="ECO:0000256" key="3">
    <source>
        <dbReference type="ARBA" id="ARBA00023054"/>
    </source>
</evidence>
<comment type="subcellular location">
    <subcellularLocation>
        <location evidence="5">Secreted</location>
    </subcellularLocation>
    <subcellularLocation>
        <location evidence="5">Bacterial flagellum</location>
    </subcellularLocation>
</comment>
<comment type="similarity">
    <text evidence="1 5">Belongs to the FliD family.</text>
</comment>
<organism evidence="8 9">
    <name type="scientific">Fodinisporobacter ferrooxydans</name>
    <dbReference type="NCBI Taxonomy" id="2901836"/>
    <lineage>
        <taxon>Bacteria</taxon>
        <taxon>Bacillati</taxon>
        <taxon>Bacillota</taxon>
        <taxon>Bacilli</taxon>
        <taxon>Bacillales</taxon>
        <taxon>Alicyclobacillaceae</taxon>
        <taxon>Fodinisporobacter</taxon>
    </lineage>
</organism>
<evidence type="ECO:0000256" key="2">
    <source>
        <dbReference type="ARBA" id="ARBA00011255"/>
    </source>
</evidence>
<evidence type="ECO:0000259" key="7">
    <source>
        <dbReference type="Pfam" id="PF07195"/>
    </source>
</evidence>
<sequence length="624" mass="65657">MSINSTNYSSLNSMQLLTQMNGGIDTNTLIQELDMVNRQQIYQPGGLESQLTKVQQQQTDWQNINNSAMTLQNQLTTLMQTNFNSYNVTSSDSTDVTATGGSGATPGTYTLTNINAGSYGSLTSNGRLGNALSASDAITATKFSALLTTGQFAVTDNGVTQQIQVQSGDTIGSVLSRITSTFSDISYTVNSNGSITFSDTGSKPVTFGSSGDTSNFAHVLGMDTLQLNSTNTPTPYQATTQINGQAQINETLNSGSTNLTNISTLTVGTPPSGSSATTGQFQVNGVTITYDTSQDSIASILTKINSSSAGVTAAYNQSTDQIVLTSKSAQPVSVNDLNGGNLTQVLDFTNSSGSIVGTQKTGSNWTLNYNGTTYSSASPNFTNVIPGLTINVLNTPAVPSGQTQNSVNLTVASDTTSAVSAVQNFISQFNSLYSQINNLTANGGDLQGDNILQNLGSNMMLAVTQQVKTIGWDSNNNPIPLPSYPYNSVMGIGISTGAPGSAVSTSYSLQLDSNQLTAQIQQNPQMVHDLLQGMSISLNNVLTGITGMTNSLNDPTLNVSNVSGLASSQNTMYTNMITDINDQIQQVNDQADQQKQLLIQEFTNMNQVLSQLQTQGKSLSSFIG</sequence>
<protein>
    <recommendedName>
        <fullName evidence="5">Flagellar hook-associated protein 2</fullName>
        <shortName evidence="5">HAP2</shortName>
    </recommendedName>
    <alternativeName>
        <fullName evidence="5">Flagellar cap protein</fullName>
    </alternativeName>
</protein>
<keyword evidence="4 5" id="KW-0975">Bacterial flagellum</keyword>
<gene>
    <name evidence="8" type="primary">fliD</name>
    <name evidence="8" type="ORF">LSG31_03915</name>
</gene>
<evidence type="ECO:0000259" key="6">
    <source>
        <dbReference type="Pfam" id="PF02465"/>
    </source>
</evidence>
<keyword evidence="3" id="KW-0175">Coiled coil</keyword>
<proteinExistence type="inferred from homology"/>
<keyword evidence="8" id="KW-0969">Cilium</keyword>
<comment type="subunit">
    <text evidence="2 5">Homopentamer.</text>
</comment>
<evidence type="ECO:0000313" key="8">
    <source>
        <dbReference type="EMBL" id="UOF91410.1"/>
    </source>
</evidence>
<dbReference type="RefSeq" id="WP_347438102.1">
    <property type="nucleotide sequence ID" value="NZ_CP089291.1"/>
</dbReference>
<keyword evidence="9" id="KW-1185">Reference proteome</keyword>
<keyword evidence="5" id="KW-0964">Secreted</keyword>
<dbReference type="InterPro" id="IPR010809">
    <property type="entry name" value="FliD_C"/>
</dbReference>
<dbReference type="PANTHER" id="PTHR30288:SF0">
    <property type="entry name" value="FLAGELLAR HOOK-ASSOCIATED PROTEIN 2"/>
    <property type="match status" value="1"/>
</dbReference>
<evidence type="ECO:0000256" key="1">
    <source>
        <dbReference type="ARBA" id="ARBA00009764"/>
    </source>
</evidence>
<name>A0ABY4CU49_9BACL</name>
<keyword evidence="8" id="KW-0966">Cell projection</keyword>
<dbReference type="Proteomes" id="UP000830167">
    <property type="component" value="Chromosome"/>
</dbReference>
<dbReference type="InterPro" id="IPR040026">
    <property type="entry name" value="FliD"/>
</dbReference>
<feature type="domain" description="Flagellar hook-associated protein 2 C-terminal" evidence="7">
    <location>
        <begin position="364"/>
        <end position="613"/>
    </location>
</feature>
<reference evidence="8" key="1">
    <citation type="submission" date="2021-12" db="EMBL/GenBank/DDBJ databases">
        <title>Alicyclobacillaceae gen. nov., sp. nov., isolated from chalcocite enrichment system.</title>
        <authorList>
            <person name="Jiang Z."/>
        </authorList>
    </citation>
    <scope>NUCLEOTIDE SEQUENCE</scope>
    <source>
        <strain evidence="8">MYW30-H2</strain>
    </source>
</reference>